<evidence type="ECO:0000313" key="3">
    <source>
        <dbReference type="Proteomes" id="UP000595437"/>
    </source>
</evidence>
<dbReference type="AlphaFoldDB" id="A0A7T8KL55"/>
<organism evidence="2 3">
    <name type="scientific">Caligus rogercresseyi</name>
    <name type="common">Sea louse</name>
    <dbReference type="NCBI Taxonomy" id="217165"/>
    <lineage>
        <taxon>Eukaryota</taxon>
        <taxon>Metazoa</taxon>
        <taxon>Ecdysozoa</taxon>
        <taxon>Arthropoda</taxon>
        <taxon>Crustacea</taxon>
        <taxon>Multicrustacea</taxon>
        <taxon>Hexanauplia</taxon>
        <taxon>Copepoda</taxon>
        <taxon>Siphonostomatoida</taxon>
        <taxon>Caligidae</taxon>
        <taxon>Caligus</taxon>
    </lineage>
</organism>
<dbReference type="Proteomes" id="UP000595437">
    <property type="component" value="Chromosome 2"/>
</dbReference>
<name>A0A7T8KL55_CALRO</name>
<accession>A0A7T8KL55</accession>
<feature type="region of interest" description="Disordered" evidence="1">
    <location>
        <begin position="24"/>
        <end position="44"/>
    </location>
</feature>
<sequence length="61" mass="6825">MPLAYSQTYSNDNYYSFLDSMLSDEKPMDDSEETPEKAKGSKTGGDTRVFCALPFLALPFC</sequence>
<reference evidence="3" key="1">
    <citation type="submission" date="2021-01" db="EMBL/GenBank/DDBJ databases">
        <title>Caligus Genome Assembly.</title>
        <authorList>
            <person name="Gallardo-Escarate C."/>
        </authorList>
    </citation>
    <scope>NUCLEOTIDE SEQUENCE [LARGE SCALE GENOMIC DNA]</scope>
</reference>
<evidence type="ECO:0000313" key="2">
    <source>
        <dbReference type="EMBL" id="QQP57947.1"/>
    </source>
</evidence>
<proteinExistence type="predicted"/>
<protein>
    <submittedName>
        <fullName evidence="2">Uncharacterized protein</fullName>
    </submittedName>
</protein>
<dbReference type="EMBL" id="CP045891">
    <property type="protein sequence ID" value="QQP57947.1"/>
    <property type="molecule type" value="Genomic_DNA"/>
</dbReference>
<gene>
    <name evidence="2" type="ORF">FKW44_003111</name>
</gene>
<keyword evidence="3" id="KW-1185">Reference proteome</keyword>
<feature type="compositionally biased region" description="Basic and acidic residues" evidence="1">
    <location>
        <begin position="24"/>
        <end position="39"/>
    </location>
</feature>
<evidence type="ECO:0000256" key="1">
    <source>
        <dbReference type="SAM" id="MobiDB-lite"/>
    </source>
</evidence>